<sequence length="84" mass="9469">MSFGLKNIGATYQRSLQKIFDDILHKNVKCYLDVLVVKPAKRQNHPKDLHEIEIEQAKIDIIIALAEPRNKVGILAAIHIEPSG</sequence>
<protein>
    <submittedName>
        <fullName evidence="1">Uncharacterized protein</fullName>
    </submittedName>
</protein>
<dbReference type="InterPro" id="IPR043128">
    <property type="entry name" value="Rev_trsase/Diguanyl_cyclase"/>
</dbReference>
<dbReference type="AlphaFoldDB" id="A0AAV3QHP7"/>
<evidence type="ECO:0000313" key="2">
    <source>
        <dbReference type="Proteomes" id="UP001454036"/>
    </source>
</evidence>
<organism evidence="1 2">
    <name type="scientific">Lithospermum erythrorhizon</name>
    <name type="common">Purple gromwell</name>
    <name type="synonym">Lithospermum officinale var. erythrorhizon</name>
    <dbReference type="NCBI Taxonomy" id="34254"/>
    <lineage>
        <taxon>Eukaryota</taxon>
        <taxon>Viridiplantae</taxon>
        <taxon>Streptophyta</taxon>
        <taxon>Embryophyta</taxon>
        <taxon>Tracheophyta</taxon>
        <taxon>Spermatophyta</taxon>
        <taxon>Magnoliopsida</taxon>
        <taxon>eudicotyledons</taxon>
        <taxon>Gunneridae</taxon>
        <taxon>Pentapetalae</taxon>
        <taxon>asterids</taxon>
        <taxon>lamiids</taxon>
        <taxon>Boraginales</taxon>
        <taxon>Boraginaceae</taxon>
        <taxon>Boraginoideae</taxon>
        <taxon>Lithospermeae</taxon>
        <taxon>Lithospermum</taxon>
    </lineage>
</organism>
<dbReference type="Proteomes" id="UP001454036">
    <property type="component" value="Unassembled WGS sequence"/>
</dbReference>
<reference evidence="1 2" key="1">
    <citation type="submission" date="2024-01" db="EMBL/GenBank/DDBJ databases">
        <title>The complete chloroplast genome sequence of Lithospermum erythrorhizon: insights into the phylogenetic relationship among Boraginaceae species and the maternal lineages of purple gromwells.</title>
        <authorList>
            <person name="Okada T."/>
            <person name="Watanabe K."/>
        </authorList>
    </citation>
    <scope>NUCLEOTIDE SEQUENCE [LARGE SCALE GENOMIC DNA]</scope>
</reference>
<proteinExistence type="predicted"/>
<evidence type="ECO:0000313" key="1">
    <source>
        <dbReference type="EMBL" id="GAA0162063.1"/>
    </source>
</evidence>
<accession>A0AAV3QHP7</accession>
<dbReference type="SUPFAM" id="SSF56672">
    <property type="entry name" value="DNA/RNA polymerases"/>
    <property type="match status" value="1"/>
</dbReference>
<dbReference type="Gene3D" id="3.30.70.270">
    <property type="match status" value="1"/>
</dbReference>
<dbReference type="EMBL" id="BAABME010004352">
    <property type="protein sequence ID" value="GAA0162063.1"/>
    <property type="molecule type" value="Genomic_DNA"/>
</dbReference>
<keyword evidence="2" id="KW-1185">Reference proteome</keyword>
<dbReference type="InterPro" id="IPR043502">
    <property type="entry name" value="DNA/RNA_pol_sf"/>
</dbReference>
<gene>
    <name evidence="1" type="ORF">LIER_18241</name>
</gene>
<comment type="caution">
    <text evidence="1">The sequence shown here is derived from an EMBL/GenBank/DDBJ whole genome shotgun (WGS) entry which is preliminary data.</text>
</comment>
<name>A0AAV3QHP7_LITER</name>